<feature type="domain" description="Fungal lipase-type" evidence="2">
    <location>
        <begin position="86"/>
        <end position="224"/>
    </location>
</feature>
<dbReference type="InterPro" id="IPR002921">
    <property type="entry name" value="Fungal_lipase-type"/>
</dbReference>
<dbReference type="Gene3D" id="3.40.50.1820">
    <property type="entry name" value="alpha/beta hydrolase"/>
    <property type="match status" value="1"/>
</dbReference>
<dbReference type="InterPro" id="IPR029058">
    <property type="entry name" value="AB_hydrolase_fold"/>
</dbReference>
<name>A0A9P1IGW3_9PELO</name>
<reference evidence="3" key="1">
    <citation type="submission" date="2022-11" db="EMBL/GenBank/DDBJ databases">
        <authorList>
            <person name="Kikuchi T."/>
        </authorList>
    </citation>
    <scope>NUCLEOTIDE SEQUENCE</scope>
    <source>
        <strain evidence="3">PS1010</strain>
    </source>
</reference>
<dbReference type="PANTHER" id="PTHR45908">
    <property type="entry name" value="PROTEIN CBG11750-RELATED"/>
    <property type="match status" value="1"/>
</dbReference>
<organism evidence="3 4">
    <name type="scientific">Caenorhabditis angaria</name>
    <dbReference type="NCBI Taxonomy" id="860376"/>
    <lineage>
        <taxon>Eukaryota</taxon>
        <taxon>Metazoa</taxon>
        <taxon>Ecdysozoa</taxon>
        <taxon>Nematoda</taxon>
        <taxon>Chromadorea</taxon>
        <taxon>Rhabditida</taxon>
        <taxon>Rhabditina</taxon>
        <taxon>Rhabditomorpha</taxon>
        <taxon>Rhabditoidea</taxon>
        <taxon>Rhabditidae</taxon>
        <taxon>Peloderinae</taxon>
        <taxon>Caenorhabditis</taxon>
    </lineage>
</organism>
<feature type="chain" id="PRO_5040358701" description="Fungal lipase-type domain-containing protein" evidence="1">
    <location>
        <begin position="18"/>
        <end position="293"/>
    </location>
</feature>
<keyword evidence="1" id="KW-0732">Signal</keyword>
<sequence>MKIPFLFFAIFLSQVATKSQYSDAFARKFFPIVFAATEAKNATNCLNKVYDNFELKRHINVICDETEVLDTCSGLTFISHTDKSIVLAFRGTKGKLQLLVEGDETLFRNKTAWVGGGSVSFYFARAFNLVWNNGMKSDFAQLIHQYPDYDIWVGGHSLGGSMAALATNFIVANQLVTDASKIKLITFGEPRTGDQQFADAHDQMIKYSYRVIHKRDIVSHIPYKNEEGYRHHRNEIWYDNDMEDGAKYKECDSQESIFCSDGHLDYMISDHHRYFGMYMSFYGRRNCTGDPAN</sequence>
<proteinExistence type="predicted"/>
<evidence type="ECO:0000259" key="2">
    <source>
        <dbReference type="Pfam" id="PF01764"/>
    </source>
</evidence>
<dbReference type="SUPFAM" id="SSF53474">
    <property type="entry name" value="alpha/beta-Hydrolases"/>
    <property type="match status" value="1"/>
</dbReference>
<dbReference type="EMBL" id="CANHGI010000003">
    <property type="protein sequence ID" value="CAI5444328.1"/>
    <property type="molecule type" value="Genomic_DNA"/>
</dbReference>
<evidence type="ECO:0000313" key="4">
    <source>
        <dbReference type="Proteomes" id="UP001152747"/>
    </source>
</evidence>
<dbReference type="OrthoDB" id="426718at2759"/>
<dbReference type="AlphaFoldDB" id="A0A9P1IGW3"/>
<gene>
    <name evidence="3" type="ORF">CAMP_LOCUS6965</name>
</gene>
<dbReference type="Proteomes" id="UP001152747">
    <property type="component" value="Unassembled WGS sequence"/>
</dbReference>
<dbReference type="CDD" id="cd00519">
    <property type="entry name" value="Lipase_3"/>
    <property type="match status" value="1"/>
</dbReference>
<dbReference type="Pfam" id="PF01764">
    <property type="entry name" value="Lipase_3"/>
    <property type="match status" value="1"/>
</dbReference>
<protein>
    <recommendedName>
        <fullName evidence="2">Fungal lipase-type domain-containing protein</fullName>
    </recommendedName>
</protein>
<comment type="caution">
    <text evidence="3">The sequence shown here is derived from an EMBL/GenBank/DDBJ whole genome shotgun (WGS) entry which is preliminary data.</text>
</comment>
<evidence type="ECO:0000313" key="3">
    <source>
        <dbReference type="EMBL" id="CAI5444328.1"/>
    </source>
</evidence>
<evidence type="ECO:0000256" key="1">
    <source>
        <dbReference type="SAM" id="SignalP"/>
    </source>
</evidence>
<accession>A0A9P1IGW3</accession>
<dbReference type="GO" id="GO:0006629">
    <property type="term" value="P:lipid metabolic process"/>
    <property type="evidence" value="ECO:0007669"/>
    <property type="project" value="InterPro"/>
</dbReference>
<dbReference type="PANTHER" id="PTHR45908:SF13">
    <property type="entry name" value="FUNGAL LIPASE-LIKE DOMAIN-CONTAINING PROTEIN"/>
    <property type="match status" value="1"/>
</dbReference>
<feature type="signal peptide" evidence="1">
    <location>
        <begin position="1"/>
        <end position="17"/>
    </location>
</feature>
<keyword evidence="4" id="KW-1185">Reference proteome</keyword>